<proteinExistence type="predicted"/>
<organism evidence="1 2">
    <name type="scientific">Actinoplanes friuliensis DSM 7358</name>
    <dbReference type="NCBI Taxonomy" id="1246995"/>
    <lineage>
        <taxon>Bacteria</taxon>
        <taxon>Bacillati</taxon>
        <taxon>Actinomycetota</taxon>
        <taxon>Actinomycetes</taxon>
        <taxon>Micromonosporales</taxon>
        <taxon>Micromonosporaceae</taxon>
        <taxon>Actinoplanes</taxon>
    </lineage>
</organism>
<dbReference type="STRING" id="1246995.AFR_12130"/>
<reference evidence="1 2" key="1">
    <citation type="journal article" date="2014" name="J. Biotechnol.">
        <title>Complete genome sequence of the actinobacterium Actinoplanes friuliensis HAG 010964, producer of the lipopeptide antibiotic friulimycin.</title>
        <authorList>
            <person name="Ruckert C."/>
            <person name="Szczepanowski R."/>
            <person name="Albersmeier A."/>
            <person name="Goesmann A."/>
            <person name="Fischer N."/>
            <person name="Steinkamper A."/>
            <person name="Puhler A."/>
            <person name="Biener R."/>
            <person name="Schwartz D."/>
            <person name="Kalinowski J."/>
        </authorList>
    </citation>
    <scope>NUCLEOTIDE SEQUENCE [LARGE SCALE GENOMIC DNA]</scope>
    <source>
        <strain evidence="1 2">DSM 7358</strain>
    </source>
</reference>
<keyword evidence="2" id="KW-1185">Reference proteome</keyword>
<evidence type="ECO:0000313" key="2">
    <source>
        <dbReference type="Proteomes" id="UP000017746"/>
    </source>
</evidence>
<evidence type="ECO:0000313" key="1">
    <source>
        <dbReference type="EMBL" id="AGZ40712.1"/>
    </source>
</evidence>
<accession>U5VV82</accession>
<dbReference type="HOGENOM" id="CLU_2730837_0_0_11"/>
<dbReference type="AlphaFoldDB" id="U5VV82"/>
<name>U5VV82_9ACTN</name>
<sequence>MGVDFEFVVAAAQVLYGGVTGDHHLCCPIGPQAALGSQPAFELTLIGFYPVVRVLLDVVPAAGASSSSTAG</sequence>
<dbReference type="Proteomes" id="UP000017746">
    <property type="component" value="Chromosome"/>
</dbReference>
<dbReference type="EMBL" id="CP006272">
    <property type="protein sequence ID" value="AGZ40712.1"/>
    <property type="molecule type" value="Genomic_DNA"/>
</dbReference>
<gene>
    <name evidence="1" type="ORF">AFR_12130</name>
</gene>
<dbReference type="KEGG" id="afs:AFR_12130"/>
<protein>
    <submittedName>
        <fullName evidence="1">Uncharacterized protein</fullName>
    </submittedName>
</protein>